<dbReference type="InterPro" id="IPR013249">
    <property type="entry name" value="RNA_pol_sigma70_r4_t2"/>
</dbReference>
<sequence>MSAETPNADSVTEFESHRRFLGGVAYRMLGSVTEAEDAVQDAYLRWHDTAPDTIAKPRAFLTTVISRICLDRLKSARAQRETYVGPWLPEPLVELQDDHSLEHELSQDASIALMLALERLSPLERAVFLLHDVFDVEFDEVASTLSRSSAACRQLAKRARDNIREERSRFQVEKRDSERLSEAFFHASRSGDTETLSQLLTDSAILMTDGGGRRISARRPIYGLAKICRFFAGVARKSGGVNQPIWARRALVNGVPGWLTLERDGLLQATGFDIREGRIVEIYMIRNPEKLKHLDYLIDEAGALPN</sequence>
<organism evidence="4 5">
    <name type="scientific">Marinobacterium lacunae</name>
    <dbReference type="NCBI Taxonomy" id="1232683"/>
    <lineage>
        <taxon>Bacteria</taxon>
        <taxon>Pseudomonadati</taxon>
        <taxon>Pseudomonadota</taxon>
        <taxon>Gammaproteobacteria</taxon>
        <taxon>Oceanospirillales</taxon>
        <taxon>Oceanospirillaceae</taxon>
        <taxon>Marinobacterium</taxon>
    </lineage>
</organism>
<dbReference type="STRING" id="1232683.ADIMK_0080"/>
<dbReference type="InterPro" id="IPR052704">
    <property type="entry name" value="ECF_Sigma-70_Domain"/>
</dbReference>
<evidence type="ECO:0000256" key="1">
    <source>
        <dbReference type="ARBA" id="ARBA00011344"/>
    </source>
</evidence>
<accession>A0A081G4R3</accession>
<name>A0A081G4R3_9GAMM</name>
<evidence type="ECO:0000313" key="4">
    <source>
        <dbReference type="EMBL" id="KEA65768.1"/>
    </source>
</evidence>
<dbReference type="Gene3D" id="1.10.10.10">
    <property type="entry name" value="Winged helix-like DNA-binding domain superfamily/Winged helix DNA-binding domain"/>
    <property type="match status" value="1"/>
</dbReference>
<dbReference type="GO" id="GO:0006352">
    <property type="term" value="P:DNA-templated transcription initiation"/>
    <property type="evidence" value="ECO:0007669"/>
    <property type="project" value="InterPro"/>
</dbReference>
<dbReference type="EMBL" id="JMQN01000004">
    <property type="protein sequence ID" value="KEA65768.1"/>
    <property type="molecule type" value="Genomic_DNA"/>
</dbReference>
<evidence type="ECO:0000313" key="5">
    <source>
        <dbReference type="Proteomes" id="UP000028252"/>
    </source>
</evidence>
<protein>
    <submittedName>
        <fullName evidence="4">RNA polymerase sigma-70 factor</fullName>
    </submittedName>
</protein>
<dbReference type="SUPFAM" id="SSF54427">
    <property type="entry name" value="NTF2-like"/>
    <property type="match status" value="1"/>
</dbReference>
<comment type="caution">
    <text evidence="4">The sequence shown here is derived from an EMBL/GenBank/DDBJ whole genome shotgun (WGS) entry which is preliminary data.</text>
</comment>
<comment type="subunit">
    <text evidence="1">Interacts transiently with the RNA polymerase catalytic core formed by RpoA, RpoB, RpoC and RpoZ (2 alpha, 1 beta, 1 beta' and 1 omega subunit) to form the RNA polymerase holoenzyme that can initiate transcription.</text>
</comment>
<dbReference type="InterPro" id="IPR013325">
    <property type="entry name" value="RNA_pol_sigma_r2"/>
</dbReference>
<dbReference type="Pfam" id="PF04542">
    <property type="entry name" value="Sigma70_r2"/>
    <property type="match status" value="1"/>
</dbReference>
<dbReference type="eggNOG" id="COG1595">
    <property type="taxonomic scope" value="Bacteria"/>
</dbReference>
<feature type="domain" description="RNA polymerase sigma factor 70 region 4 type 2" evidence="3">
    <location>
        <begin position="112"/>
        <end position="161"/>
    </location>
</feature>
<keyword evidence="5" id="KW-1185">Reference proteome</keyword>
<evidence type="ECO:0000259" key="3">
    <source>
        <dbReference type="Pfam" id="PF08281"/>
    </source>
</evidence>
<dbReference type="GO" id="GO:0016987">
    <property type="term" value="F:sigma factor activity"/>
    <property type="evidence" value="ECO:0007669"/>
    <property type="project" value="InterPro"/>
</dbReference>
<dbReference type="PATRIC" id="fig|1232683.4.peg.80"/>
<dbReference type="SUPFAM" id="SSF88946">
    <property type="entry name" value="Sigma2 domain of RNA polymerase sigma factors"/>
    <property type="match status" value="1"/>
</dbReference>
<dbReference type="NCBIfam" id="TIGR02937">
    <property type="entry name" value="sigma70-ECF"/>
    <property type="match status" value="1"/>
</dbReference>
<dbReference type="InterPro" id="IPR013324">
    <property type="entry name" value="RNA_pol_sigma_r3/r4-like"/>
</dbReference>
<dbReference type="PANTHER" id="PTHR30173">
    <property type="entry name" value="SIGMA 19 FACTOR"/>
    <property type="match status" value="1"/>
</dbReference>
<dbReference type="PANTHER" id="PTHR30173:SF36">
    <property type="entry name" value="ECF RNA POLYMERASE SIGMA FACTOR SIGJ"/>
    <property type="match status" value="1"/>
</dbReference>
<dbReference type="NCBIfam" id="NF007214">
    <property type="entry name" value="PRK09636.1"/>
    <property type="match status" value="1"/>
</dbReference>
<dbReference type="SUPFAM" id="SSF88659">
    <property type="entry name" value="Sigma3 and sigma4 domains of RNA polymerase sigma factors"/>
    <property type="match status" value="1"/>
</dbReference>
<dbReference type="GO" id="GO:0003677">
    <property type="term" value="F:DNA binding"/>
    <property type="evidence" value="ECO:0007669"/>
    <property type="project" value="InterPro"/>
</dbReference>
<dbReference type="AlphaFoldDB" id="A0A081G4R3"/>
<dbReference type="InterPro" id="IPR007627">
    <property type="entry name" value="RNA_pol_sigma70_r2"/>
</dbReference>
<dbReference type="OrthoDB" id="3211555at2"/>
<reference evidence="4 5" key="1">
    <citation type="submission" date="2014-04" db="EMBL/GenBank/DDBJ databases">
        <title>Marinobacterium kochiensis sp. nov., isolated from sediment sample collected from Kochi backwaters in Kerala, India.</title>
        <authorList>
            <person name="Singh A."/>
            <person name="Pinnaka A.K."/>
        </authorList>
    </citation>
    <scope>NUCLEOTIDE SEQUENCE [LARGE SCALE GENOMIC DNA]</scope>
    <source>
        <strain evidence="4 5">AK27</strain>
    </source>
</reference>
<dbReference type="InterPro" id="IPR014284">
    <property type="entry name" value="RNA_pol_sigma-70_dom"/>
</dbReference>
<dbReference type="InterPro" id="IPR036388">
    <property type="entry name" value="WH-like_DNA-bd_sf"/>
</dbReference>
<dbReference type="NCBIfam" id="TIGR02957">
    <property type="entry name" value="SigX4"/>
    <property type="match status" value="1"/>
</dbReference>
<dbReference type="InterPro" id="IPR032710">
    <property type="entry name" value="NTF2-like_dom_sf"/>
</dbReference>
<gene>
    <name evidence="4" type="ORF">ADIMK_0080</name>
</gene>
<dbReference type="Pfam" id="PF08281">
    <property type="entry name" value="Sigma70_r4_2"/>
    <property type="match status" value="1"/>
</dbReference>
<dbReference type="RefSeq" id="WP_036182302.1">
    <property type="nucleotide sequence ID" value="NZ_JMQN01000004.1"/>
</dbReference>
<proteinExistence type="predicted"/>
<dbReference type="Proteomes" id="UP000028252">
    <property type="component" value="Unassembled WGS sequence"/>
</dbReference>
<dbReference type="InterPro" id="IPR014303">
    <property type="entry name" value="RNA_pol_sigma-70_ECF"/>
</dbReference>
<dbReference type="Gene3D" id="1.10.1740.10">
    <property type="match status" value="1"/>
</dbReference>
<evidence type="ECO:0000259" key="2">
    <source>
        <dbReference type="Pfam" id="PF04542"/>
    </source>
</evidence>
<feature type="domain" description="RNA polymerase sigma-70 region 2" evidence="2">
    <location>
        <begin position="14"/>
        <end position="77"/>
    </location>
</feature>